<dbReference type="SUPFAM" id="SSF53474">
    <property type="entry name" value="alpha/beta-Hydrolases"/>
    <property type="match status" value="1"/>
</dbReference>
<organism evidence="4 5">
    <name type="scientific">Salinibacillus kushneri</name>
    <dbReference type="NCBI Taxonomy" id="237682"/>
    <lineage>
        <taxon>Bacteria</taxon>
        <taxon>Bacillati</taxon>
        <taxon>Bacillota</taxon>
        <taxon>Bacilli</taxon>
        <taxon>Bacillales</taxon>
        <taxon>Bacillaceae</taxon>
        <taxon>Salinibacillus</taxon>
    </lineage>
</organism>
<dbReference type="RefSeq" id="WP_093130983.1">
    <property type="nucleotide sequence ID" value="NZ_FOHJ01000001.1"/>
</dbReference>
<dbReference type="InterPro" id="IPR029058">
    <property type="entry name" value="AB_hydrolase_fold"/>
</dbReference>
<dbReference type="InterPro" id="IPR013094">
    <property type="entry name" value="AB_hydrolase_3"/>
</dbReference>
<evidence type="ECO:0000313" key="5">
    <source>
        <dbReference type="Proteomes" id="UP000199095"/>
    </source>
</evidence>
<dbReference type="STRING" id="237682.SAMN05421676_101155"/>
<evidence type="ECO:0000256" key="1">
    <source>
        <dbReference type="ARBA" id="ARBA00010515"/>
    </source>
</evidence>
<evidence type="ECO:0000259" key="3">
    <source>
        <dbReference type="Pfam" id="PF07859"/>
    </source>
</evidence>
<name>A0A1H9YGC1_9BACI</name>
<feature type="domain" description="Alpha/beta hydrolase fold-3" evidence="3">
    <location>
        <begin position="79"/>
        <end position="286"/>
    </location>
</feature>
<proteinExistence type="inferred from homology"/>
<keyword evidence="2" id="KW-0378">Hydrolase</keyword>
<dbReference type="EMBL" id="FOHJ01000001">
    <property type="protein sequence ID" value="SES67976.1"/>
    <property type="molecule type" value="Genomic_DNA"/>
</dbReference>
<dbReference type="FunFam" id="3.40.50.1820:FF:000089">
    <property type="entry name" value="Alpha/beta hydrolase"/>
    <property type="match status" value="1"/>
</dbReference>
<sequence length="319" mass="35751">MTVVPSIQAFLDQLKSLPKMDMDQITPEQYRAKEKEMLAIDQGGESVKKVENRVLHLEGRDIPVRVYIPNEGEDPYPCLVYYHGGGWVIGDLDSHDSICRLLANRAKCVVVSVHYRRAPEHKFPAAVDDAYDSLVEVVNNGSELNIDVNRIAVGGDSAGGNLATVTCMKAYEQGTPNIIHQFLLYPSIGFKGDTPPPSLVENADGYFLTLEMMQWFSKQYFNDPEERNQPYASPIFFEKLGKLPPATLLTAQYDPLRDEGKAFADELKANGVDVFYKNYEGLIHGFGNFIGFSPESEQALREGAEQLKKVFIPKNEPQR</sequence>
<gene>
    <name evidence="4" type="ORF">SAMN05421676_101155</name>
</gene>
<dbReference type="Pfam" id="PF07859">
    <property type="entry name" value="Abhydrolase_3"/>
    <property type="match status" value="1"/>
</dbReference>
<dbReference type="PANTHER" id="PTHR48081:SF8">
    <property type="entry name" value="ALPHA_BETA HYDROLASE FOLD-3 DOMAIN-CONTAINING PROTEIN-RELATED"/>
    <property type="match status" value="1"/>
</dbReference>
<dbReference type="InterPro" id="IPR050300">
    <property type="entry name" value="GDXG_lipolytic_enzyme"/>
</dbReference>
<dbReference type="GO" id="GO:0016787">
    <property type="term" value="F:hydrolase activity"/>
    <property type="evidence" value="ECO:0007669"/>
    <property type="project" value="UniProtKB-KW"/>
</dbReference>
<dbReference type="AlphaFoldDB" id="A0A1H9YGC1"/>
<evidence type="ECO:0000313" key="4">
    <source>
        <dbReference type="EMBL" id="SES67976.1"/>
    </source>
</evidence>
<protein>
    <submittedName>
        <fullName evidence="4">Acetyl esterase</fullName>
    </submittedName>
</protein>
<keyword evidence="5" id="KW-1185">Reference proteome</keyword>
<evidence type="ECO:0000256" key="2">
    <source>
        <dbReference type="ARBA" id="ARBA00022801"/>
    </source>
</evidence>
<reference evidence="5" key="1">
    <citation type="submission" date="2016-10" db="EMBL/GenBank/DDBJ databases">
        <authorList>
            <person name="Varghese N."/>
            <person name="Submissions S."/>
        </authorList>
    </citation>
    <scope>NUCLEOTIDE SEQUENCE [LARGE SCALE GENOMIC DNA]</scope>
    <source>
        <strain evidence="5">CGMCC 1.3566</strain>
    </source>
</reference>
<dbReference type="OrthoDB" id="9815425at2"/>
<dbReference type="Gene3D" id="3.40.50.1820">
    <property type="entry name" value="alpha/beta hydrolase"/>
    <property type="match status" value="1"/>
</dbReference>
<dbReference type="Proteomes" id="UP000199095">
    <property type="component" value="Unassembled WGS sequence"/>
</dbReference>
<comment type="similarity">
    <text evidence="1">Belongs to the 'GDXG' lipolytic enzyme family.</text>
</comment>
<dbReference type="PANTHER" id="PTHR48081">
    <property type="entry name" value="AB HYDROLASE SUPERFAMILY PROTEIN C4A8.06C"/>
    <property type="match status" value="1"/>
</dbReference>
<accession>A0A1H9YGC1</accession>